<feature type="compositionally biased region" description="Basic and acidic residues" evidence="1">
    <location>
        <begin position="38"/>
        <end position="53"/>
    </location>
</feature>
<organism evidence="2 3">
    <name type="scientific">Araneus ventricosus</name>
    <name type="common">Orbweaver spider</name>
    <name type="synonym">Epeira ventricosa</name>
    <dbReference type="NCBI Taxonomy" id="182803"/>
    <lineage>
        <taxon>Eukaryota</taxon>
        <taxon>Metazoa</taxon>
        <taxon>Ecdysozoa</taxon>
        <taxon>Arthropoda</taxon>
        <taxon>Chelicerata</taxon>
        <taxon>Arachnida</taxon>
        <taxon>Araneae</taxon>
        <taxon>Araneomorphae</taxon>
        <taxon>Entelegynae</taxon>
        <taxon>Araneoidea</taxon>
        <taxon>Araneidae</taxon>
        <taxon>Araneus</taxon>
    </lineage>
</organism>
<evidence type="ECO:0000256" key="1">
    <source>
        <dbReference type="SAM" id="MobiDB-lite"/>
    </source>
</evidence>
<proteinExistence type="predicted"/>
<evidence type="ECO:0000313" key="3">
    <source>
        <dbReference type="Proteomes" id="UP000499080"/>
    </source>
</evidence>
<dbReference type="Proteomes" id="UP000499080">
    <property type="component" value="Unassembled WGS sequence"/>
</dbReference>
<dbReference type="EMBL" id="BGPR01161132">
    <property type="protein sequence ID" value="GBL96296.1"/>
    <property type="molecule type" value="Genomic_DNA"/>
</dbReference>
<dbReference type="AlphaFoldDB" id="A0A4Y2BYA9"/>
<feature type="non-terminal residue" evidence="2">
    <location>
        <position position="1"/>
    </location>
</feature>
<keyword evidence="3" id="KW-1185">Reference proteome</keyword>
<comment type="caution">
    <text evidence="2">The sequence shown here is derived from an EMBL/GenBank/DDBJ whole genome shotgun (WGS) entry which is preliminary data.</text>
</comment>
<reference evidence="2 3" key="1">
    <citation type="journal article" date="2019" name="Sci. Rep.">
        <title>Orb-weaving spider Araneus ventricosus genome elucidates the spidroin gene catalogue.</title>
        <authorList>
            <person name="Kono N."/>
            <person name="Nakamura H."/>
            <person name="Ohtoshi R."/>
            <person name="Moran D.A.P."/>
            <person name="Shinohara A."/>
            <person name="Yoshida Y."/>
            <person name="Fujiwara M."/>
            <person name="Mori M."/>
            <person name="Tomita M."/>
            <person name="Arakawa K."/>
        </authorList>
    </citation>
    <scope>NUCLEOTIDE SEQUENCE [LARGE SCALE GENOMIC DNA]</scope>
</reference>
<name>A0A4Y2BYA9_ARAVE</name>
<gene>
    <name evidence="2" type="ORF">AVEN_205091_1</name>
</gene>
<evidence type="ECO:0000313" key="2">
    <source>
        <dbReference type="EMBL" id="GBL96296.1"/>
    </source>
</evidence>
<dbReference type="OrthoDB" id="9884289at2759"/>
<accession>A0A4Y2BYA9</accession>
<protein>
    <submittedName>
        <fullName evidence="2">Uncharacterized protein</fullName>
    </submittedName>
</protein>
<sequence>SAETRNKNITIPTRTRHELEYSYETKTNVLTSPIRVPRGGEELTSQRRTRQEVESSCGTKTNVLTSPIRLPFGGEELTSQRRTRHEMEHSCATKTHVLKCICTSKKNLEPYIPTTNSRRMTPKLGDNCQQRKEPLFSRKIQSGARNRLSPASVEWGGLRRDTAHRVKEVDFFLRTTTVSVGKAKTVSTLDPPIAFI</sequence>
<feature type="region of interest" description="Disordered" evidence="1">
    <location>
        <begin position="36"/>
        <end position="58"/>
    </location>
</feature>